<dbReference type="PANTHER" id="PTHR21596">
    <property type="entry name" value="RIBONUCLEASE P SUBUNIT P38"/>
    <property type="match status" value="1"/>
</dbReference>
<dbReference type="RefSeq" id="XP_027337532.1">
    <property type="nucleotide sequence ID" value="XM_027481731.1"/>
</dbReference>
<evidence type="ECO:0000313" key="3">
    <source>
        <dbReference type="Proteomes" id="UP000694853"/>
    </source>
</evidence>
<dbReference type="Pfam" id="PF03469">
    <property type="entry name" value="XH"/>
    <property type="match status" value="1"/>
</dbReference>
<keyword evidence="1" id="KW-0175">Coiled coil</keyword>
<organism evidence="3 4">
    <name type="scientific">Abrus precatorius</name>
    <name type="common">Indian licorice</name>
    <name type="synonym">Glycine abrus</name>
    <dbReference type="NCBI Taxonomy" id="3816"/>
    <lineage>
        <taxon>Eukaryota</taxon>
        <taxon>Viridiplantae</taxon>
        <taxon>Streptophyta</taxon>
        <taxon>Embryophyta</taxon>
        <taxon>Tracheophyta</taxon>
        <taxon>Spermatophyta</taxon>
        <taxon>Magnoliopsida</taxon>
        <taxon>eudicotyledons</taxon>
        <taxon>Gunneridae</taxon>
        <taxon>Pentapetalae</taxon>
        <taxon>rosids</taxon>
        <taxon>fabids</taxon>
        <taxon>Fabales</taxon>
        <taxon>Fabaceae</taxon>
        <taxon>Papilionoideae</taxon>
        <taxon>50 kb inversion clade</taxon>
        <taxon>NPAAA clade</taxon>
        <taxon>indigoferoid/millettioid clade</taxon>
        <taxon>Abreae</taxon>
        <taxon>Abrus</taxon>
    </lineage>
</organism>
<dbReference type="InterPro" id="IPR045177">
    <property type="entry name" value="FDM1-5/IDN2"/>
</dbReference>
<gene>
    <name evidence="4" type="primary">LOC113851264</name>
</gene>
<keyword evidence="3" id="KW-1185">Reference proteome</keyword>
<reference evidence="3" key="1">
    <citation type="journal article" date="2019" name="Toxins">
        <title>Detection of Abrin-Like and Prepropulchellin-Like Toxin Genes and Transcripts Using Whole Genome Sequencing and Full-Length Transcript Sequencing of Abrus precatorius.</title>
        <authorList>
            <person name="Hovde B.T."/>
            <person name="Daligault H.E."/>
            <person name="Hanschen E.R."/>
            <person name="Kunde Y.A."/>
            <person name="Johnson M.B."/>
            <person name="Starkenburg S.R."/>
            <person name="Johnson S.L."/>
        </authorList>
    </citation>
    <scope>NUCLEOTIDE SEQUENCE [LARGE SCALE GENOMIC DNA]</scope>
</reference>
<feature type="domain" description="Factor of DNA methylation 1-5/IDN2" evidence="2">
    <location>
        <begin position="213"/>
        <end position="341"/>
    </location>
</feature>
<dbReference type="InterPro" id="IPR005379">
    <property type="entry name" value="FDM1-5/IDN2_XH"/>
</dbReference>
<dbReference type="GO" id="GO:0080188">
    <property type="term" value="P:gene silencing by siRNA-directed DNA methylation"/>
    <property type="evidence" value="ECO:0007669"/>
    <property type="project" value="InterPro"/>
</dbReference>
<dbReference type="GeneID" id="113851264"/>
<protein>
    <submittedName>
        <fullName evidence="4">Protein INVOLVED IN DE NOVO 2-like</fullName>
    </submittedName>
</protein>
<sequence>MTTKRSNEEVVRNLQKKIEIQKQKITDVEHKNTEKADCMSKLNESVNVVMEIMKKKNKLHEECQKELQQIKVMNSIMGYDMECLKKEHRKITKELEESKALNDLQQKNFAEEIQQKVMQISSLQMGALKHQNDDKNVSKLTEDFRTVDALPMNIWEKEGSLQELEDFNLSLIIKERANNDELQNARKKLIQLLSILLQGIAETSSSRAKIGIKRMGEVDIKPFLEALRSMKRYYKDEAAELCSLWQKNVEDPRWYPFKIITLDGKFHEIIDDKDEKLRTLKITWGDGVYDAVVTALKEMNECNPSGRYVISELWNQKKRERATLEDGIEFLLSQRKTRKRKIDHAWSKDDSLYDSLFG</sequence>
<evidence type="ECO:0000313" key="4">
    <source>
        <dbReference type="RefSeq" id="XP_027337532.1"/>
    </source>
</evidence>
<dbReference type="OrthoDB" id="1892195at2759"/>
<evidence type="ECO:0000259" key="2">
    <source>
        <dbReference type="Pfam" id="PF03469"/>
    </source>
</evidence>
<proteinExistence type="predicted"/>
<dbReference type="KEGG" id="aprc:113851264"/>
<dbReference type="AlphaFoldDB" id="A0A8B8K179"/>
<dbReference type="PANTHER" id="PTHR21596:SF65">
    <property type="entry name" value="PROTEIN INVOLVED IN DE NOVO 2-RELATED"/>
    <property type="match status" value="1"/>
</dbReference>
<dbReference type="Proteomes" id="UP000694853">
    <property type="component" value="Unplaced"/>
</dbReference>
<evidence type="ECO:0000256" key="1">
    <source>
        <dbReference type="SAM" id="Coils"/>
    </source>
</evidence>
<feature type="coiled-coil region" evidence="1">
    <location>
        <begin position="4"/>
        <end position="31"/>
    </location>
</feature>
<reference evidence="4" key="2">
    <citation type="submission" date="2025-08" db="UniProtKB">
        <authorList>
            <consortium name="RefSeq"/>
        </authorList>
    </citation>
    <scope>IDENTIFICATION</scope>
    <source>
        <tissue evidence="4">Young leaves</tissue>
    </source>
</reference>
<name>A0A8B8K179_ABRPR</name>
<accession>A0A8B8K179</accession>